<sequence>MKRYEHNSPEAIARIIAMMIVTDAEVHPGEIDILETLNAYDVIGLTKEQFTQVFHDYLADISDEQDEEGNVHLVSTERLNHMLDDVTDPKKRLLTAAILLDVTKSDHELQEIEIAVFQHILKHWHLSLDDIEASIQAL</sequence>
<dbReference type="InterPro" id="IPR029024">
    <property type="entry name" value="TerB-like"/>
</dbReference>
<protein>
    <recommendedName>
        <fullName evidence="3">Co-chaperone DjlA N-terminal domain-containing protein</fullName>
    </recommendedName>
</protein>
<dbReference type="Proteomes" id="UP001165395">
    <property type="component" value="Unassembled WGS sequence"/>
</dbReference>
<accession>A0ABS8D8N3</accession>
<dbReference type="RefSeq" id="WP_227181187.1">
    <property type="nucleotide sequence ID" value="NZ_JAJBZT010000006.1"/>
</dbReference>
<dbReference type="EMBL" id="JAJBZT010000006">
    <property type="protein sequence ID" value="MCB6184378.1"/>
    <property type="molecule type" value="Genomic_DNA"/>
</dbReference>
<name>A0ABS8D8N3_9NEIS</name>
<comment type="caution">
    <text evidence="1">The sequence shown here is derived from an EMBL/GenBank/DDBJ whole genome shotgun (WGS) entry which is preliminary data.</text>
</comment>
<dbReference type="SUPFAM" id="SSF158682">
    <property type="entry name" value="TerB-like"/>
    <property type="match status" value="1"/>
</dbReference>
<reference evidence="1" key="1">
    <citation type="submission" date="2021-10" db="EMBL/GenBank/DDBJ databases">
        <title>The complete genome sequence of Leeia sp. TBRC 13508.</title>
        <authorList>
            <person name="Charoenyingcharoen P."/>
            <person name="Yukphan P."/>
        </authorList>
    </citation>
    <scope>NUCLEOTIDE SEQUENCE</scope>
    <source>
        <strain evidence="1">TBRC 13508</strain>
    </source>
</reference>
<dbReference type="Gene3D" id="1.10.3680.10">
    <property type="entry name" value="TerB-like"/>
    <property type="match status" value="1"/>
</dbReference>
<proteinExistence type="predicted"/>
<keyword evidence="2" id="KW-1185">Reference proteome</keyword>
<organism evidence="1 2">
    <name type="scientific">Leeia speluncae</name>
    <dbReference type="NCBI Taxonomy" id="2884804"/>
    <lineage>
        <taxon>Bacteria</taxon>
        <taxon>Pseudomonadati</taxon>
        <taxon>Pseudomonadota</taxon>
        <taxon>Betaproteobacteria</taxon>
        <taxon>Neisseriales</taxon>
        <taxon>Leeiaceae</taxon>
        <taxon>Leeia</taxon>
    </lineage>
</organism>
<evidence type="ECO:0000313" key="2">
    <source>
        <dbReference type="Proteomes" id="UP001165395"/>
    </source>
</evidence>
<gene>
    <name evidence="1" type="ORF">LIN78_12560</name>
</gene>
<evidence type="ECO:0000313" key="1">
    <source>
        <dbReference type="EMBL" id="MCB6184378.1"/>
    </source>
</evidence>
<evidence type="ECO:0008006" key="3">
    <source>
        <dbReference type="Google" id="ProtNLM"/>
    </source>
</evidence>